<sequence length="354" mass="40096">MIKSHKGMNHQLSSLFGAEDMKEPMVSVVIPCRNEEKTIKRCLDSLIHSDYPLNRLEIFVVDGMSEDRTREIVNTLSSENSKIRLLSNDKRITPVARNIGVEAARGDYIMFFDAHSTASSDYIRKCVELIQETGADNVGGVLKTLPSDETTLGRVISEVLSSRFGVGGSKFRTGGETVQEVDTVPFGFYRREVFDKIGLFNENLVRNQDIEFNLRLKRADGKILLSPEIQLTYLSRSDFKSFLKNNFGNGFWVVYASRFSKTPFSLRHLVPMVFTIFLLFGLLLPSLPAFFTYLWIIPSALYVALDLLFSLRIMSKCTENVSLFLAFFLFPLLHIFYGIGSIAGLFRLIFGGKR</sequence>
<keyword evidence="2" id="KW-0328">Glycosyltransferase</keyword>
<comment type="similarity">
    <text evidence="1">Belongs to the glycosyltransferase 2 family.</text>
</comment>
<evidence type="ECO:0000256" key="2">
    <source>
        <dbReference type="ARBA" id="ARBA00022676"/>
    </source>
</evidence>
<keyword evidence="3 6" id="KW-0808">Transferase</keyword>
<feature type="domain" description="Glycosyltransferase 2-like" evidence="5">
    <location>
        <begin position="27"/>
        <end position="197"/>
    </location>
</feature>
<comment type="caution">
    <text evidence="6">The sequence shown here is derived from an EMBL/GenBank/DDBJ whole genome shotgun (WGS) entry which is preliminary data.</text>
</comment>
<dbReference type="PANTHER" id="PTHR43630">
    <property type="entry name" value="POLY-BETA-1,6-N-ACETYL-D-GLUCOSAMINE SYNTHASE"/>
    <property type="match status" value="1"/>
</dbReference>
<evidence type="ECO:0000256" key="3">
    <source>
        <dbReference type="ARBA" id="ARBA00022679"/>
    </source>
</evidence>
<evidence type="ECO:0000313" key="7">
    <source>
        <dbReference type="Proteomes" id="UP000054092"/>
    </source>
</evidence>
<dbReference type="Pfam" id="PF00535">
    <property type="entry name" value="Glycos_transf_2"/>
    <property type="match status" value="1"/>
</dbReference>
<dbReference type="AlphaFoldDB" id="A0A101HQI5"/>
<evidence type="ECO:0000256" key="4">
    <source>
        <dbReference type="SAM" id="Phobius"/>
    </source>
</evidence>
<feature type="transmembrane region" description="Helical" evidence="4">
    <location>
        <begin position="323"/>
        <end position="350"/>
    </location>
</feature>
<proteinExistence type="inferred from homology"/>
<dbReference type="PANTHER" id="PTHR43630:SF1">
    <property type="entry name" value="POLY-BETA-1,6-N-ACETYL-D-GLUCOSAMINE SYNTHASE"/>
    <property type="match status" value="1"/>
</dbReference>
<dbReference type="InterPro" id="IPR001173">
    <property type="entry name" value="Glyco_trans_2-like"/>
</dbReference>
<reference evidence="7" key="1">
    <citation type="journal article" date="2015" name="MBio">
        <title>Genome-Resolved Metagenomic Analysis Reveals Roles for Candidate Phyla and Other Microbial Community Members in Biogeochemical Transformations in Oil Reservoirs.</title>
        <authorList>
            <person name="Hu P."/>
            <person name="Tom L."/>
            <person name="Singh A."/>
            <person name="Thomas B.C."/>
            <person name="Baker B.J."/>
            <person name="Piceno Y.M."/>
            <person name="Andersen G.L."/>
            <person name="Banfield J.F."/>
        </authorList>
    </citation>
    <scope>NUCLEOTIDE SEQUENCE [LARGE SCALE GENOMIC DNA]</scope>
</reference>
<dbReference type="SUPFAM" id="SSF53448">
    <property type="entry name" value="Nucleotide-diphospho-sugar transferases"/>
    <property type="match status" value="1"/>
</dbReference>
<dbReference type="EMBL" id="LGGP01000069">
    <property type="protein sequence ID" value="KUK81271.1"/>
    <property type="molecule type" value="Genomic_DNA"/>
</dbReference>
<name>A0A101HQI5_9BACT</name>
<keyword evidence="4" id="KW-1133">Transmembrane helix</keyword>
<dbReference type="GO" id="GO:0016757">
    <property type="term" value="F:glycosyltransferase activity"/>
    <property type="evidence" value="ECO:0007669"/>
    <property type="project" value="UniProtKB-KW"/>
</dbReference>
<dbReference type="Gene3D" id="3.90.550.10">
    <property type="entry name" value="Spore Coat Polysaccharide Biosynthesis Protein SpsA, Chain A"/>
    <property type="match status" value="1"/>
</dbReference>
<dbReference type="CDD" id="cd02525">
    <property type="entry name" value="Succinoglycan_BP_ExoA"/>
    <property type="match status" value="1"/>
</dbReference>
<dbReference type="InterPro" id="IPR029044">
    <property type="entry name" value="Nucleotide-diphossugar_trans"/>
</dbReference>
<keyword evidence="4" id="KW-0472">Membrane</keyword>
<dbReference type="PATRIC" id="fig|1184387.3.peg.888"/>
<feature type="transmembrane region" description="Helical" evidence="4">
    <location>
        <begin position="290"/>
        <end position="311"/>
    </location>
</feature>
<evidence type="ECO:0000313" key="6">
    <source>
        <dbReference type="EMBL" id="KUK81271.1"/>
    </source>
</evidence>
<accession>A0A101HQI5</accession>
<evidence type="ECO:0000256" key="1">
    <source>
        <dbReference type="ARBA" id="ARBA00006739"/>
    </source>
</evidence>
<dbReference type="Proteomes" id="UP000054092">
    <property type="component" value="Unassembled WGS sequence"/>
</dbReference>
<keyword evidence="4" id="KW-0812">Transmembrane</keyword>
<feature type="transmembrane region" description="Helical" evidence="4">
    <location>
        <begin position="266"/>
        <end position="284"/>
    </location>
</feature>
<gene>
    <name evidence="6" type="ORF">XD94_0541</name>
</gene>
<evidence type="ECO:0000259" key="5">
    <source>
        <dbReference type="Pfam" id="PF00535"/>
    </source>
</evidence>
<protein>
    <submittedName>
        <fullName evidence="6">Glycosyl transferase</fullName>
    </submittedName>
</protein>
<organism evidence="6 7">
    <name type="scientific">Mesotoga prima</name>
    <dbReference type="NCBI Taxonomy" id="1184387"/>
    <lineage>
        <taxon>Bacteria</taxon>
        <taxon>Thermotogati</taxon>
        <taxon>Thermotogota</taxon>
        <taxon>Thermotogae</taxon>
        <taxon>Kosmotogales</taxon>
        <taxon>Kosmotogaceae</taxon>
        <taxon>Mesotoga</taxon>
    </lineage>
</organism>